<proteinExistence type="predicted"/>
<dbReference type="AlphaFoldDB" id="A0A6C0CIY1"/>
<evidence type="ECO:0000313" key="1">
    <source>
        <dbReference type="EMBL" id="QHT03495.1"/>
    </source>
</evidence>
<sequence>MRGNVLFCVPFYGDADDGYGIGDLLSARFLGTQTITAEGTQDQLAGFLCFLGAQFEGGMGEPGMQALSNIWEPHYHFDTSKEEMARLHFSYAISVAPPICEYGVTFLTNNLEQFVSGMMSVPMTIIGHCEEDDEDVEMSVRDPDWLQHARYLDISTDDRRDAFAENDIDFEQHGIPLANVATGRVPPMIINISL</sequence>
<dbReference type="EMBL" id="MN739412">
    <property type="protein sequence ID" value="QHT03495.1"/>
    <property type="molecule type" value="Genomic_DNA"/>
</dbReference>
<organism evidence="1">
    <name type="scientific">viral metagenome</name>
    <dbReference type="NCBI Taxonomy" id="1070528"/>
    <lineage>
        <taxon>unclassified sequences</taxon>
        <taxon>metagenomes</taxon>
        <taxon>organismal metagenomes</taxon>
    </lineage>
</organism>
<accession>A0A6C0CIY1</accession>
<name>A0A6C0CIY1_9ZZZZ</name>
<protein>
    <submittedName>
        <fullName evidence="1">Uncharacterized protein</fullName>
    </submittedName>
</protein>
<reference evidence="1" key="1">
    <citation type="journal article" date="2020" name="Nature">
        <title>Giant virus diversity and host interactions through global metagenomics.</title>
        <authorList>
            <person name="Schulz F."/>
            <person name="Roux S."/>
            <person name="Paez-Espino D."/>
            <person name="Jungbluth S."/>
            <person name="Walsh D.A."/>
            <person name="Denef V.J."/>
            <person name="McMahon K.D."/>
            <person name="Konstantinidis K.T."/>
            <person name="Eloe-Fadrosh E.A."/>
            <person name="Kyrpides N.C."/>
            <person name="Woyke T."/>
        </authorList>
    </citation>
    <scope>NUCLEOTIDE SEQUENCE</scope>
    <source>
        <strain evidence="1">GVMAG-M-3300021079-18</strain>
    </source>
</reference>